<dbReference type="PANTHER" id="PTHR42978">
    <property type="entry name" value="QUORUM-QUENCHING LACTONASE YTNP-RELATED-RELATED"/>
    <property type="match status" value="1"/>
</dbReference>
<dbReference type="SUPFAM" id="SSF56281">
    <property type="entry name" value="Metallo-hydrolase/oxidoreductase"/>
    <property type="match status" value="1"/>
</dbReference>
<evidence type="ECO:0000256" key="2">
    <source>
        <dbReference type="ARBA" id="ARBA00022723"/>
    </source>
</evidence>
<reference evidence="6" key="1">
    <citation type="submission" date="2020-02" db="EMBL/GenBank/DDBJ databases">
        <authorList>
            <person name="Meier V. D."/>
        </authorList>
    </citation>
    <scope>NUCLEOTIDE SEQUENCE</scope>
    <source>
        <strain evidence="6">AVDCRST_MAG68</strain>
    </source>
</reference>
<evidence type="ECO:0000256" key="3">
    <source>
        <dbReference type="ARBA" id="ARBA00022801"/>
    </source>
</evidence>
<dbReference type="InterPro" id="IPR051013">
    <property type="entry name" value="MBL_superfamily_lactonases"/>
</dbReference>
<dbReference type="GO" id="GO:0046872">
    <property type="term" value="F:metal ion binding"/>
    <property type="evidence" value="ECO:0007669"/>
    <property type="project" value="UniProtKB-KW"/>
</dbReference>
<dbReference type="Gene3D" id="3.60.15.10">
    <property type="entry name" value="Ribonuclease Z/Hydroxyacylglutathione hydrolase-like"/>
    <property type="match status" value="1"/>
</dbReference>
<proteinExistence type="inferred from homology"/>
<keyword evidence="2" id="KW-0479">Metal-binding</keyword>
<comment type="similarity">
    <text evidence="1">Belongs to the metallo-beta-lactamase superfamily.</text>
</comment>
<feature type="domain" description="Metallo-beta-lactamase" evidence="5">
    <location>
        <begin position="55"/>
        <end position="270"/>
    </location>
</feature>
<sequence>MSEGGVRTRTVGDLRIHALEGGTQRLDGGAMFGVVPKPLWERRIPADERNRIPLGMRCLLVETRDELVLIETGLGNKEDEKFRGIYGVDNESAAGRPDVLHDSLAAAGFRAEDVGVVVNTHLHFDHAGGNTYRDEGGDVRLSFPNARYYVQRGEWEWAHRHNERTQASYLPHNYEPVMAAGRLELVEGNVEIVPGISVYRTPGHCPHHQSVLVRSAGETACFLADVLPTFAHLPLPWIMGYDVEPLVTLESKRELLRRATDRRWLLVSNHDPSTAWGYAVAEGKGARLEEES</sequence>
<dbReference type="InterPro" id="IPR036866">
    <property type="entry name" value="RibonucZ/Hydroxyglut_hydro"/>
</dbReference>
<gene>
    <name evidence="6" type="ORF">AVDCRST_MAG68-313</name>
</gene>
<evidence type="ECO:0000256" key="1">
    <source>
        <dbReference type="ARBA" id="ARBA00007749"/>
    </source>
</evidence>
<protein>
    <submittedName>
        <fullName evidence="6">MBL-fold metallo-hydrolase superfamily</fullName>
    </submittedName>
</protein>
<evidence type="ECO:0000259" key="5">
    <source>
        <dbReference type="SMART" id="SM00849"/>
    </source>
</evidence>
<dbReference type="GO" id="GO:0016787">
    <property type="term" value="F:hydrolase activity"/>
    <property type="evidence" value="ECO:0007669"/>
    <property type="project" value="UniProtKB-KW"/>
</dbReference>
<keyword evidence="4" id="KW-0862">Zinc</keyword>
<accession>A0A6J4KAX6</accession>
<dbReference type="CDD" id="cd16281">
    <property type="entry name" value="metallo-hydrolase-like_MBL-fold"/>
    <property type="match status" value="1"/>
</dbReference>
<evidence type="ECO:0000313" key="6">
    <source>
        <dbReference type="EMBL" id="CAA9300367.1"/>
    </source>
</evidence>
<name>A0A6J4KAX6_9BACT</name>
<dbReference type="PANTHER" id="PTHR42978:SF6">
    <property type="entry name" value="QUORUM-QUENCHING LACTONASE YTNP-RELATED"/>
    <property type="match status" value="1"/>
</dbReference>
<evidence type="ECO:0000256" key="4">
    <source>
        <dbReference type="ARBA" id="ARBA00022833"/>
    </source>
</evidence>
<dbReference type="InterPro" id="IPR001279">
    <property type="entry name" value="Metallo-B-lactamas"/>
</dbReference>
<dbReference type="Pfam" id="PF00753">
    <property type="entry name" value="Lactamase_B"/>
    <property type="match status" value="1"/>
</dbReference>
<dbReference type="EMBL" id="CADCTW010000024">
    <property type="protein sequence ID" value="CAA9300367.1"/>
    <property type="molecule type" value="Genomic_DNA"/>
</dbReference>
<dbReference type="AlphaFoldDB" id="A0A6J4KAX6"/>
<organism evidence="6">
    <name type="scientific">uncultured Gemmatimonadota bacterium</name>
    <dbReference type="NCBI Taxonomy" id="203437"/>
    <lineage>
        <taxon>Bacteria</taxon>
        <taxon>Pseudomonadati</taxon>
        <taxon>Gemmatimonadota</taxon>
        <taxon>environmental samples</taxon>
    </lineage>
</organism>
<dbReference type="SMART" id="SM00849">
    <property type="entry name" value="Lactamase_B"/>
    <property type="match status" value="1"/>
</dbReference>
<keyword evidence="3 6" id="KW-0378">Hydrolase</keyword>